<dbReference type="AlphaFoldDB" id="A0A239JAN9"/>
<dbReference type="Proteomes" id="UP000198393">
    <property type="component" value="Unassembled WGS sequence"/>
</dbReference>
<gene>
    <name evidence="13" type="primary">gmk</name>
    <name evidence="15" type="ORF">SAMN05421640_2063</name>
</gene>
<evidence type="ECO:0000313" key="15">
    <source>
        <dbReference type="EMBL" id="SNT02682.1"/>
    </source>
</evidence>
<comment type="catalytic activity">
    <reaction evidence="12 13">
        <text>GMP + ATP = GDP + ADP</text>
        <dbReference type="Rhea" id="RHEA:20780"/>
        <dbReference type="ChEBI" id="CHEBI:30616"/>
        <dbReference type="ChEBI" id="CHEBI:58115"/>
        <dbReference type="ChEBI" id="CHEBI:58189"/>
        <dbReference type="ChEBI" id="CHEBI:456216"/>
        <dbReference type="EC" id="2.7.4.8"/>
    </reaction>
</comment>
<feature type="domain" description="Guanylate kinase-like" evidence="14">
    <location>
        <begin position="3"/>
        <end position="183"/>
    </location>
</feature>
<evidence type="ECO:0000256" key="10">
    <source>
        <dbReference type="ARBA" id="ARBA00022840"/>
    </source>
</evidence>
<dbReference type="GO" id="GO:0005524">
    <property type="term" value="F:ATP binding"/>
    <property type="evidence" value="ECO:0007669"/>
    <property type="project" value="UniProtKB-UniRule"/>
</dbReference>
<dbReference type="PANTHER" id="PTHR23117:SF13">
    <property type="entry name" value="GUANYLATE KINASE"/>
    <property type="match status" value="1"/>
</dbReference>
<dbReference type="CDD" id="cd00071">
    <property type="entry name" value="GMPK"/>
    <property type="match status" value="1"/>
</dbReference>
<protein>
    <recommendedName>
        <fullName evidence="5 13">Guanylate kinase</fullName>
        <ecNumber evidence="4 13">2.7.4.8</ecNumber>
    </recommendedName>
    <alternativeName>
        <fullName evidence="11 13">GMP kinase</fullName>
    </alternativeName>
</protein>
<dbReference type="NCBIfam" id="TIGR03263">
    <property type="entry name" value="guanyl_kin"/>
    <property type="match status" value="1"/>
</dbReference>
<name>A0A239JAN9_EKHLU</name>
<dbReference type="InterPro" id="IPR027417">
    <property type="entry name" value="P-loop_NTPase"/>
</dbReference>
<reference evidence="15 16" key="1">
    <citation type="submission" date="2017-06" db="EMBL/GenBank/DDBJ databases">
        <authorList>
            <person name="Kim H.J."/>
            <person name="Triplett B.A."/>
        </authorList>
    </citation>
    <scope>NUCLEOTIDE SEQUENCE [LARGE SCALE GENOMIC DNA]</scope>
    <source>
        <strain evidence="15 16">DSM 19307</strain>
    </source>
</reference>
<keyword evidence="8 13" id="KW-0547">Nucleotide-binding</keyword>
<dbReference type="GO" id="GO:0005829">
    <property type="term" value="C:cytosol"/>
    <property type="evidence" value="ECO:0007669"/>
    <property type="project" value="TreeGrafter"/>
</dbReference>
<evidence type="ECO:0000256" key="6">
    <source>
        <dbReference type="ARBA" id="ARBA00022490"/>
    </source>
</evidence>
<feature type="binding site" evidence="13">
    <location>
        <begin position="10"/>
        <end position="17"/>
    </location>
    <ligand>
        <name>ATP</name>
        <dbReference type="ChEBI" id="CHEBI:30616"/>
    </ligand>
</feature>
<dbReference type="EMBL" id="FZPD01000003">
    <property type="protein sequence ID" value="SNT02682.1"/>
    <property type="molecule type" value="Genomic_DNA"/>
</dbReference>
<evidence type="ECO:0000256" key="5">
    <source>
        <dbReference type="ARBA" id="ARBA00016296"/>
    </source>
</evidence>
<keyword evidence="6 13" id="KW-0963">Cytoplasm</keyword>
<comment type="similarity">
    <text evidence="3 13">Belongs to the guanylate kinase family.</text>
</comment>
<evidence type="ECO:0000256" key="9">
    <source>
        <dbReference type="ARBA" id="ARBA00022777"/>
    </source>
</evidence>
<comment type="subcellular location">
    <subcellularLocation>
        <location evidence="2 13">Cytoplasm</location>
    </subcellularLocation>
</comment>
<dbReference type="OrthoDB" id="9808150at2"/>
<keyword evidence="7 13" id="KW-0808">Transferase</keyword>
<organism evidence="15 16">
    <name type="scientific">Ekhidna lutea</name>
    <dbReference type="NCBI Taxonomy" id="447679"/>
    <lineage>
        <taxon>Bacteria</taxon>
        <taxon>Pseudomonadati</taxon>
        <taxon>Bacteroidota</taxon>
        <taxon>Cytophagia</taxon>
        <taxon>Cytophagales</taxon>
        <taxon>Reichenbachiellaceae</taxon>
        <taxon>Ekhidna</taxon>
    </lineage>
</organism>
<dbReference type="FunFam" id="3.30.63.10:FF:000005">
    <property type="entry name" value="Guanylate kinase"/>
    <property type="match status" value="1"/>
</dbReference>
<dbReference type="PROSITE" id="PS50052">
    <property type="entry name" value="GUANYLATE_KINASE_2"/>
    <property type="match status" value="1"/>
</dbReference>
<dbReference type="InterPro" id="IPR017665">
    <property type="entry name" value="Guanylate_kinase"/>
</dbReference>
<dbReference type="RefSeq" id="WP_089356779.1">
    <property type="nucleotide sequence ID" value="NZ_FZPD01000003.1"/>
</dbReference>
<dbReference type="PROSITE" id="PS00856">
    <property type="entry name" value="GUANYLATE_KINASE_1"/>
    <property type="match status" value="1"/>
</dbReference>
<evidence type="ECO:0000256" key="8">
    <source>
        <dbReference type="ARBA" id="ARBA00022741"/>
    </source>
</evidence>
<dbReference type="SUPFAM" id="SSF52540">
    <property type="entry name" value="P-loop containing nucleoside triphosphate hydrolases"/>
    <property type="match status" value="1"/>
</dbReference>
<dbReference type="HAMAP" id="MF_00328">
    <property type="entry name" value="Guanylate_kinase"/>
    <property type="match status" value="1"/>
</dbReference>
<dbReference type="GO" id="GO:0004385">
    <property type="term" value="F:GMP kinase activity"/>
    <property type="evidence" value="ECO:0007669"/>
    <property type="project" value="UniProtKB-UniRule"/>
</dbReference>
<dbReference type="SMART" id="SM00072">
    <property type="entry name" value="GuKc"/>
    <property type="match status" value="1"/>
</dbReference>
<dbReference type="Gene3D" id="3.40.50.300">
    <property type="entry name" value="P-loop containing nucleotide triphosphate hydrolases"/>
    <property type="match status" value="1"/>
</dbReference>
<proteinExistence type="inferred from homology"/>
<evidence type="ECO:0000256" key="1">
    <source>
        <dbReference type="ARBA" id="ARBA00003531"/>
    </source>
</evidence>
<keyword evidence="10 13" id="KW-0067">ATP-binding</keyword>
<dbReference type="EC" id="2.7.4.8" evidence="4 13"/>
<dbReference type="InterPro" id="IPR008145">
    <property type="entry name" value="GK/Ca_channel_bsu"/>
</dbReference>
<dbReference type="InterPro" id="IPR008144">
    <property type="entry name" value="Guanylate_kin-like_dom"/>
</dbReference>
<evidence type="ECO:0000259" key="14">
    <source>
        <dbReference type="PROSITE" id="PS50052"/>
    </source>
</evidence>
<keyword evidence="16" id="KW-1185">Reference proteome</keyword>
<dbReference type="InterPro" id="IPR020590">
    <property type="entry name" value="Guanylate_kinase_CS"/>
</dbReference>
<accession>A0A239JAN9</accession>
<dbReference type="Pfam" id="PF00625">
    <property type="entry name" value="Guanylate_kin"/>
    <property type="match status" value="1"/>
</dbReference>
<keyword evidence="9 13" id="KW-0418">Kinase</keyword>
<evidence type="ECO:0000256" key="13">
    <source>
        <dbReference type="HAMAP-Rule" id="MF_00328"/>
    </source>
</evidence>
<evidence type="ECO:0000256" key="2">
    <source>
        <dbReference type="ARBA" id="ARBA00004496"/>
    </source>
</evidence>
<evidence type="ECO:0000313" key="16">
    <source>
        <dbReference type="Proteomes" id="UP000198393"/>
    </source>
</evidence>
<evidence type="ECO:0000256" key="11">
    <source>
        <dbReference type="ARBA" id="ARBA00030128"/>
    </source>
</evidence>
<sequence>MEGKAIIFSAPSGAGKTTIVHSLLDRIPNLRFSISATTRAKRTTEIDGRDYYFLAIEEFKQKQSNGELLEWEEVYTDTFYGTLRSEVERLWEEGNHVIFDVDVKGGKKLKKILGSKALSIFVKVKGEEVLRDRLKMRNTESEETLSKRINKAAEEMKEEVYFDEVILNDNLDIAIDSAESIVKAFIK</sequence>
<evidence type="ECO:0000256" key="4">
    <source>
        <dbReference type="ARBA" id="ARBA00012961"/>
    </source>
</evidence>
<dbReference type="PANTHER" id="PTHR23117">
    <property type="entry name" value="GUANYLATE KINASE-RELATED"/>
    <property type="match status" value="1"/>
</dbReference>
<dbReference type="Gene3D" id="3.30.63.10">
    <property type="entry name" value="Guanylate Kinase phosphate binding domain"/>
    <property type="match status" value="1"/>
</dbReference>
<evidence type="ECO:0000256" key="12">
    <source>
        <dbReference type="ARBA" id="ARBA00048594"/>
    </source>
</evidence>
<evidence type="ECO:0000256" key="7">
    <source>
        <dbReference type="ARBA" id="ARBA00022679"/>
    </source>
</evidence>
<evidence type="ECO:0000256" key="3">
    <source>
        <dbReference type="ARBA" id="ARBA00005790"/>
    </source>
</evidence>
<comment type="function">
    <text evidence="1 13">Essential for recycling GMP and indirectly, cGMP.</text>
</comment>